<evidence type="ECO:0000259" key="13">
    <source>
        <dbReference type="Pfam" id="PF08385"/>
    </source>
</evidence>
<evidence type="ECO:0000256" key="4">
    <source>
        <dbReference type="ARBA" id="ARBA00022701"/>
    </source>
</evidence>
<dbReference type="EMBL" id="JABEBT010000034">
    <property type="protein sequence ID" value="KAF7636051.1"/>
    <property type="molecule type" value="Genomic_DNA"/>
</dbReference>
<dbReference type="GO" id="GO:0007018">
    <property type="term" value="P:microtubule-based movement"/>
    <property type="evidence" value="ECO:0007669"/>
    <property type="project" value="InterPro"/>
</dbReference>
<comment type="similarity">
    <text evidence="2">Belongs to the dynein heavy chain family.</text>
</comment>
<organism evidence="16 17">
    <name type="scientific">Meloidogyne graminicola</name>
    <dbReference type="NCBI Taxonomy" id="189291"/>
    <lineage>
        <taxon>Eukaryota</taxon>
        <taxon>Metazoa</taxon>
        <taxon>Ecdysozoa</taxon>
        <taxon>Nematoda</taxon>
        <taxon>Chromadorea</taxon>
        <taxon>Rhabditida</taxon>
        <taxon>Tylenchina</taxon>
        <taxon>Tylenchomorpha</taxon>
        <taxon>Tylenchoidea</taxon>
        <taxon>Meloidogynidae</taxon>
        <taxon>Meloidogyninae</taxon>
        <taxon>Meloidogyne</taxon>
    </lineage>
</organism>
<keyword evidence="8" id="KW-0243">Dynein</keyword>
<feature type="compositionally biased region" description="Basic residues" evidence="12">
    <location>
        <begin position="1616"/>
        <end position="1626"/>
    </location>
</feature>
<dbReference type="Pfam" id="PF14949">
    <property type="entry name" value="ARF7EP_C"/>
    <property type="match status" value="1"/>
</dbReference>
<dbReference type="InterPro" id="IPR029264">
    <property type="entry name" value="ARF7EP_C"/>
</dbReference>
<keyword evidence="4" id="KW-0493">Microtubule</keyword>
<evidence type="ECO:0000256" key="5">
    <source>
        <dbReference type="ARBA" id="ARBA00022737"/>
    </source>
</evidence>
<evidence type="ECO:0000256" key="11">
    <source>
        <dbReference type="ARBA" id="ARBA00023212"/>
    </source>
</evidence>
<evidence type="ECO:0000313" key="16">
    <source>
        <dbReference type="EMBL" id="KAF7636051.1"/>
    </source>
</evidence>
<dbReference type="Pfam" id="PF08393">
    <property type="entry name" value="DHC_N2"/>
    <property type="match status" value="1"/>
</dbReference>
<dbReference type="Proteomes" id="UP000605970">
    <property type="component" value="Unassembled WGS sequence"/>
</dbReference>
<dbReference type="Gene3D" id="1.20.140.100">
    <property type="entry name" value="Dynein heavy chain, N-terminal domain 2"/>
    <property type="match status" value="1"/>
</dbReference>
<keyword evidence="9" id="KW-0175">Coiled coil</keyword>
<dbReference type="GO" id="GO:0005858">
    <property type="term" value="C:axonemal dynein complex"/>
    <property type="evidence" value="ECO:0007669"/>
    <property type="project" value="TreeGrafter"/>
</dbReference>
<dbReference type="GO" id="GO:0045505">
    <property type="term" value="F:dynein intermediate chain binding"/>
    <property type="evidence" value="ECO:0007669"/>
    <property type="project" value="InterPro"/>
</dbReference>
<dbReference type="OrthoDB" id="14187at2759"/>
<dbReference type="GO" id="GO:0005874">
    <property type="term" value="C:microtubule"/>
    <property type="evidence" value="ECO:0007669"/>
    <property type="project" value="UniProtKB-KW"/>
</dbReference>
<evidence type="ECO:0000256" key="3">
    <source>
        <dbReference type="ARBA" id="ARBA00022490"/>
    </source>
</evidence>
<evidence type="ECO:0000259" key="14">
    <source>
        <dbReference type="Pfam" id="PF08393"/>
    </source>
</evidence>
<dbReference type="InterPro" id="IPR013594">
    <property type="entry name" value="Dynein_heavy_tail"/>
</dbReference>
<keyword evidence="6" id="KW-0547">Nucleotide-binding</keyword>
<feature type="compositionally biased region" description="Low complexity" evidence="12">
    <location>
        <begin position="1634"/>
        <end position="1644"/>
    </location>
</feature>
<feature type="domain" description="Dynein heavy chain linker" evidence="14">
    <location>
        <begin position="1174"/>
        <end position="1496"/>
    </location>
</feature>
<evidence type="ECO:0000256" key="1">
    <source>
        <dbReference type="ARBA" id="ARBA00004245"/>
    </source>
</evidence>
<evidence type="ECO:0000256" key="6">
    <source>
        <dbReference type="ARBA" id="ARBA00022741"/>
    </source>
</evidence>
<protein>
    <submittedName>
        <fullName evidence="16">Uncharacterized protein</fullName>
    </submittedName>
</protein>
<dbReference type="PANTHER" id="PTHR46532">
    <property type="entry name" value="MALE FERTILITY FACTOR KL5"/>
    <property type="match status" value="1"/>
</dbReference>
<dbReference type="GO" id="GO:0051959">
    <property type="term" value="F:dynein light intermediate chain binding"/>
    <property type="evidence" value="ECO:0007669"/>
    <property type="project" value="InterPro"/>
</dbReference>
<dbReference type="FunFam" id="1.10.287.2620:FF:000001">
    <property type="entry name" value="Cytoplasmic dynein heavy chain 1"/>
    <property type="match status" value="1"/>
</dbReference>
<feature type="region of interest" description="Disordered" evidence="12">
    <location>
        <begin position="1498"/>
        <end position="1518"/>
    </location>
</feature>
<keyword evidence="3" id="KW-0963">Cytoplasm</keyword>
<feature type="domain" description="Dynein heavy chain tail" evidence="13">
    <location>
        <begin position="142"/>
        <end position="701"/>
    </location>
</feature>
<dbReference type="FunFam" id="1.20.140.100:FF:000002">
    <property type="entry name" value="Cytoplasmic dynein heavy chain 1"/>
    <property type="match status" value="1"/>
</dbReference>
<dbReference type="Pfam" id="PF08385">
    <property type="entry name" value="DHC_N1"/>
    <property type="match status" value="1"/>
</dbReference>
<evidence type="ECO:0000256" key="2">
    <source>
        <dbReference type="ARBA" id="ARBA00008887"/>
    </source>
</evidence>
<reference evidence="16" key="1">
    <citation type="journal article" date="2020" name="Ecol. Evol.">
        <title>Genome structure and content of the rice root-knot nematode (Meloidogyne graminicola).</title>
        <authorList>
            <person name="Phan N.T."/>
            <person name="Danchin E.G.J."/>
            <person name="Klopp C."/>
            <person name="Perfus-Barbeoch L."/>
            <person name="Kozlowski D.K."/>
            <person name="Koutsovoulos G.D."/>
            <person name="Lopez-Roques C."/>
            <person name="Bouchez O."/>
            <person name="Zahm M."/>
            <person name="Besnard G."/>
            <person name="Bellafiore S."/>
        </authorList>
    </citation>
    <scope>NUCLEOTIDE SEQUENCE</scope>
    <source>
        <strain evidence="16">VN-18</strain>
    </source>
</reference>
<dbReference type="InterPro" id="IPR013602">
    <property type="entry name" value="Dynein_heavy_linker"/>
</dbReference>
<evidence type="ECO:0000256" key="9">
    <source>
        <dbReference type="ARBA" id="ARBA00023054"/>
    </source>
</evidence>
<dbReference type="PANTHER" id="PTHR46532:SF4">
    <property type="entry name" value="AAA+ ATPASE DOMAIN-CONTAINING PROTEIN"/>
    <property type="match status" value="1"/>
</dbReference>
<sequence length="1714" mass="199015">MSSSKQSFLFYSSKMSTNDQSPRNSTILSLNDTNLPLKNSSEFQGLNEFIEGLQTEINKWIEGFRYLKRSIDRDSTRLVPIEKSLNEVQLALRHLKQNVEIPELNLEINFHIQQIVDKAKAEKRKPNPKDLGELGQDAEFLSSLTNEVIEWIKAIRKVVNMDRDPSSGTALQEATFWINLEKALFKISVWQDSVEVITTLDALKAGKRFHVTTSFDSDTGLKDKLAIATAYNVLMKELPLSDFLAATDLEKLCVAISSIFTVLKKLKNTKYPVKRALQFFNAISADLCEQMIQILKPRLLMHAPLSELDEVKESCSKIWLLWDEESDKIQGIFREQAKKQRSDVKFQHRAPYRHKDLENRLSELYSFRKQHEQLSGVISRVLRCKGARSLGSVTGKETNPEIEVSKAYEAIKQVNYLDLSKSGEKTWQGSLQYYKNHIVGIETQLASHLRDQLGSVKTADEMFSIFFRYNALLIRPHIQTAIREYQTVLIDRVREDIWFIHATILDPKKMELAIRTGEWYDIPEFSAKVMWLRQNELQLNMNMKRIADVLGDQWKDCDLLKKQLDTSNMFTQWSEWVLSKGNTTSDRLFCVEKQQRDGKVICRLRVNYSAYSIRIAKEVRNLKNMGFRIPFRIMSYSHAISQYNPYAISLMESVRIYESTNEIVLNRPSVEHLVAGHRHAIHEFLCEGYKTDWNNYKLETFVGKFGDAVNNYLEKVTDLIEYLDKIDVELSALDKCQYNDETISQIIGSIQKAIDQMALNNYSNLNIWIEELDKNLEAKLARRLEEAIHVWTCVLLQNRDELEDEREANIVPKIDVIPLEIRIVSQFITVVPSLEKAKATLFDQLYNWHSIITGQQRISSSRIQTIQQNQDLSTYKCILHKLPKKGQKLLEVYKAIDDVVMKTNDYVNRWTNYQALWDLQQDILFEKLGSDLTNWMKVIVEIKKSRLMVDSPESQHNIFPFSVDFSRVQSKISMKYDYWQKEVLTKFASALGSSMQNFFAYISKQRSVLESQSIDSSNTSDIVALITRLQNLKNKFFSLRTKVRNYCAGQKLLKNYRFTFPNNWLYAENVEGEWSEMIKVFEGKYKSIQTFNQVKNFQKQTHEEEKHNIELISDWLKLRPVNGNIHPKDALITLASFVFRFRTLLDEQENIIKAKAALQSNEFINQQNSSKLEIAIKELINLSSVWKSLLPIYNNLDELKEILFISIEPCKLHLNLEKQLELLRTFPTHLKKYDAFTHAESLLQNYLKINILISELKSEALKERHWRTLMKAMGVKWELNNLTLGQVWSADLQRHEHIVKEVLLTAQGELALEEFVKQVRDYWTDFALDLVEYQKKTKLIRGWDDLFNKLKEHMNSLNQMKLSSYYKQFEEDALSWEEKLNRISALFDVWIDVQRRWVYLEGLFTGSADIAHLLPSETSRFNQVSTEFLGLMRKVSHAPRILEVVHIQGAQKILERLADLLSKIQKALGENNSFSNLIFCCDEDSIEILGKSKEIMTSNTTSNSVNKQQFNTSSSQSEANYIREALGEDDDESFNPELYVDELSSEAGTIRSNEQNLQQVPSTSEAPFSFLSDCEEDTEEIQRRTQKLFKELQFNKPGRQITEFISTELTEYAINRPKRSNKKRSKSRNEESSKNTNKSVNKLSHNSKGHLVTNRGPIDLCDCLNLECSGCNYPCKKCNSTKCSFACRNGRKTYIESIDELEKLIALFCNREFS</sequence>
<keyword evidence="10" id="KW-0505">Motor protein</keyword>
<keyword evidence="11" id="KW-0206">Cytoskeleton</keyword>
<keyword evidence="5" id="KW-0677">Repeat</keyword>
<dbReference type="InterPro" id="IPR026983">
    <property type="entry name" value="DHC"/>
</dbReference>
<name>A0A8S9ZRJ0_9BILA</name>
<feature type="region of interest" description="Disordered" evidence="12">
    <location>
        <begin position="1615"/>
        <end position="1649"/>
    </location>
</feature>
<evidence type="ECO:0000256" key="10">
    <source>
        <dbReference type="ARBA" id="ARBA00023175"/>
    </source>
</evidence>
<dbReference type="InterPro" id="IPR042222">
    <property type="entry name" value="Dynein_2_N"/>
</dbReference>
<dbReference type="Gene3D" id="1.10.287.2620">
    <property type="match status" value="1"/>
</dbReference>
<evidence type="ECO:0000256" key="8">
    <source>
        <dbReference type="ARBA" id="ARBA00023017"/>
    </source>
</evidence>
<comment type="caution">
    <text evidence="16">The sequence shown here is derived from an EMBL/GenBank/DDBJ whole genome shotgun (WGS) entry which is preliminary data.</text>
</comment>
<evidence type="ECO:0000256" key="7">
    <source>
        <dbReference type="ARBA" id="ARBA00022840"/>
    </source>
</evidence>
<evidence type="ECO:0000256" key="12">
    <source>
        <dbReference type="SAM" id="MobiDB-lite"/>
    </source>
</evidence>
<evidence type="ECO:0000313" key="17">
    <source>
        <dbReference type="Proteomes" id="UP000605970"/>
    </source>
</evidence>
<gene>
    <name evidence="16" type="ORF">Mgra_00004500</name>
</gene>
<accession>A0A8S9ZRJ0</accession>
<dbReference type="GO" id="GO:0005524">
    <property type="term" value="F:ATP binding"/>
    <property type="evidence" value="ECO:0007669"/>
    <property type="project" value="UniProtKB-KW"/>
</dbReference>
<keyword evidence="17" id="KW-1185">Reference proteome</keyword>
<feature type="domain" description="ARF7 effector protein C-terminal" evidence="15">
    <location>
        <begin position="1587"/>
        <end position="1699"/>
    </location>
</feature>
<comment type="subcellular location">
    <subcellularLocation>
        <location evidence="1">Cytoplasm</location>
        <location evidence="1">Cytoskeleton</location>
    </subcellularLocation>
</comment>
<keyword evidence="7" id="KW-0067">ATP-binding</keyword>
<evidence type="ECO:0000259" key="15">
    <source>
        <dbReference type="Pfam" id="PF14949"/>
    </source>
</evidence>
<proteinExistence type="inferred from homology"/>